<dbReference type="SMART" id="SM00530">
    <property type="entry name" value="HTH_XRE"/>
    <property type="match status" value="1"/>
</dbReference>
<comment type="caution">
    <text evidence="2">The sequence shown here is derived from an EMBL/GenBank/DDBJ whole genome shotgun (WGS) entry which is preliminary data.</text>
</comment>
<sequence>MNEIFNPPKLLMVGMLNFTSRHYCLEAYLRTMASTGSRLSKARESQGLTVFQASSKTGLSAQQIEDFESDTIHPTPLEIRGILAGLGYSRDEAVQFLKGATGTTIGEFQRRKASLPPAPPFVTFSKGRISLHDRGSKRNDYCIEGTQVDSADKILSLIDHLSRKEWITKKHLRDFVRFSSQLLDD</sequence>
<evidence type="ECO:0000313" key="3">
    <source>
        <dbReference type="Proteomes" id="UP000557717"/>
    </source>
</evidence>
<evidence type="ECO:0000313" key="2">
    <source>
        <dbReference type="EMBL" id="MBB5349883.1"/>
    </source>
</evidence>
<proteinExistence type="predicted"/>
<dbReference type="RefSeq" id="WP_184014765.1">
    <property type="nucleotide sequence ID" value="NZ_JACHFD010000001.1"/>
</dbReference>
<dbReference type="PROSITE" id="PS50943">
    <property type="entry name" value="HTH_CROC1"/>
    <property type="match status" value="1"/>
</dbReference>
<accession>A0A840UY42</accession>
<reference evidence="2 3" key="1">
    <citation type="submission" date="2020-08" db="EMBL/GenBank/DDBJ databases">
        <title>Genomic Encyclopedia of Type Strains, Phase IV (KMG-IV): sequencing the most valuable type-strain genomes for metagenomic binning, comparative biology and taxonomic classification.</title>
        <authorList>
            <person name="Goeker M."/>
        </authorList>
    </citation>
    <scope>NUCLEOTIDE SEQUENCE [LARGE SCALE GENOMIC DNA]</scope>
    <source>
        <strain evidence="2 3">YC6886</strain>
    </source>
</reference>
<dbReference type="EMBL" id="JACHFD010000001">
    <property type="protein sequence ID" value="MBB5349883.1"/>
    <property type="molecule type" value="Genomic_DNA"/>
</dbReference>
<dbReference type="Proteomes" id="UP000557717">
    <property type="component" value="Unassembled WGS sequence"/>
</dbReference>
<gene>
    <name evidence="2" type="ORF">HNR46_000104</name>
</gene>
<protein>
    <submittedName>
        <fullName evidence="2">Transcriptional regulator with XRE-family HTH domain</fullName>
    </submittedName>
</protein>
<name>A0A840UY42_9BACT</name>
<dbReference type="AlphaFoldDB" id="A0A840UY42"/>
<dbReference type="InterPro" id="IPR010982">
    <property type="entry name" value="Lambda_DNA-bd_dom_sf"/>
</dbReference>
<organism evidence="2 3">
    <name type="scientific">Haloferula luteola</name>
    <dbReference type="NCBI Taxonomy" id="595692"/>
    <lineage>
        <taxon>Bacteria</taxon>
        <taxon>Pseudomonadati</taxon>
        <taxon>Verrucomicrobiota</taxon>
        <taxon>Verrucomicrobiia</taxon>
        <taxon>Verrucomicrobiales</taxon>
        <taxon>Verrucomicrobiaceae</taxon>
        <taxon>Haloferula</taxon>
    </lineage>
</organism>
<feature type="domain" description="HTH cro/C1-type" evidence="1">
    <location>
        <begin position="39"/>
        <end position="93"/>
    </location>
</feature>
<keyword evidence="3" id="KW-1185">Reference proteome</keyword>
<dbReference type="InterPro" id="IPR001387">
    <property type="entry name" value="Cro/C1-type_HTH"/>
</dbReference>
<dbReference type="Pfam" id="PF13413">
    <property type="entry name" value="HTH_25"/>
    <property type="match status" value="1"/>
</dbReference>
<dbReference type="GO" id="GO:0003677">
    <property type="term" value="F:DNA binding"/>
    <property type="evidence" value="ECO:0007669"/>
    <property type="project" value="InterPro"/>
</dbReference>
<evidence type="ECO:0000259" key="1">
    <source>
        <dbReference type="PROSITE" id="PS50943"/>
    </source>
</evidence>
<dbReference type="Gene3D" id="1.10.260.40">
    <property type="entry name" value="lambda repressor-like DNA-binding domains"/>
    <property type="match status" value="1"/>
</dbReference>
<dbReference type="CDD" id="cd00093">
    <property type="entry name" value="HTH_XRE"/>
    <property type="match status" value="1"/>
</dbReference>
<dbReference type="SUPFAM" id="SSF47413">
    <property type="entry name" value="lambda repressor-like DNA-binding domains"/>
    <property type="match status" value="1"/>
</dbReference>